<dbReference type="PANTHER" id="PTHR10628">
    <property type="entry name" value="SIALIDASE"/>
    <property type="match status" value="1"/>
</dbReference>
<dbReference type="SUPFAM" id="SSF50939">
    <property type="entry name" value="Sialidases"/>
    <property type="match status" value="2"/>
</dbReference>
<evidence type="ECO:0000313" key="5">
    <source>
        <dbReference type="EMBL" id="BAL53572.1"/>
    </source>
</evidence>
<comment type="similarity">
    <text evidence="2">Belongs to the glycosyl hydrolase 33 family.</text>
</comment>
<dbReference type="GO" id="GO:0009313">
    <property type="term" value="P:oligosaccharide catabolic process"/>
    <property type="evidence" value="ECO:0007669"/>
    <property type="project" value="TreeGrafter"/>
</dbReference>
<accession>H5SBN6</accession>
<protein>
    <recommendedName>
        <fullName evidence="3">exo-alpha-sialidase</fullName>
        <ecNumber evidence="3">3.2.1.18</ecNumber>
    </recommendedName>
</protein>
<evidence type="ECO:0000256" key="1">
    <source>
        <dbReference type="ARBA" id="ARBA00000427"/>
    </source>
</evidence>
<dbReference type="SUPFAM" id="SSF49265">
    <property type="entry name" value="Fibronectin type III"/>
    <property type="match status" value="1"/>
</dbReference>
<sequence>MMVVFNILRAMVMKRIFRCIQVVGALSVLVAPLAAQYDARTIPLYLRPTSELAEVGFRKPTFWMKAPSYPPGTEKHVSRFQNGLVSPDGFPIANACGGAPYDQTETWIAVNPRDPKNIVANSNDIEYNGVRGYRMTAFVTKDGGKTWTRTLLPSNANIGTPTNGGQTNFDPALAYDAQGNLYYGYGWARLKQDNTNGDNYVIVCKSTDGGMTWTMLPYVWYYEGQTNPPFNDKWLMAADDDPASPHANKVYIAWTHFSRNEPNYIAFSRSTDGGQSWDQPPLQLAFGSIQSPMPCVGPNGILYVAYRSGASGARTDAIVRVSTDGGFSFRPAKTAQSVLSIGTYNSTNGRYELAQKQNMRISSYPAIAVDRSNGPRRGWVYLVQAGRHMTTQLPGVYLVRSTDQGETWSSPIRVDDNALNNDVFMPAIAVDPLTGAIGVLYYSSQNSPDNTGADAYLAISRDGGSTWRRFRLTPQTWYFRSPNTVSPQGGSGGNYWGDYTSIAAWGGKFYPCFWMPDSPNGAMSTNDTYVAIVTLGPRPVENLRIANTYQNPTQAVLTWTNPTSTMLGEPIGDYVLIVRRDGQQIAQLPAGTTTYTDQGLNDGQQYTYEIIVRTSDGLESTPVAASVFTGGALEPMPPTDLVAKPHGEGILLEWTNPTMHVDSSYFHDFDRVVIYSNGQAADSISVPTVQAGEKSSYLLRLPTKQFYWISLRAVGKRGQTVTYSAVTPQVLAYSGPPLADIQLRFDRDAADTVAFYGYNVRSSDGTIVPSNPQWSRTSSRALSAPNSLTDSPSGNYIPGTTNTVVLAPFVVPANKTTFSFAHIALIRAASSHYGSVQYSTDFGRTWRWWATYNRSSVPEWGSNATIQTAPWYWAHHSLAQHVGDTVYVKFVLVAGAIGADDGWYLDNIGLTDSVASVGDPLTAAQPSLEIAPNPASDEVTLRLSTPNPERLELTVVDMFGRPVEEVQEVFTNSAVTLRYNVASLPPGVYFVRCVGRSGVTVEKFTVAR</sequence>
<evidence type="ECO:0000256" key="2">
    <source>
        <dbReference type="ARBA" id="ARBA00009348"/>
    </source>
</evidence>
<dbReference type="InterPro" id="IPR013783">
    <property type="entry name" value="Ig-like_fold"/>
</dbReference>
<dbReference type="AlphaFoldDB" id="H5SBN6"/>
<reference evidence="5" key="2">
    <citation type="journal article" date="2012" name="PLoS ONE">
        <title>A Deeply Branching Thermophilic Bacterium with an Ancient Acetyl-CoA Pathway Dominates a Subsurface Ecosystem.</title>
        <authorList>
            <person name="Takami H."/>
            <person name="Noguchi H."/>
            <person name="Takaki Y."/>
            <person name="Uchiyama I."/>
            <person name="Toyoda A."/>
            <person name="Nishi S."/>
            <person name="Chee G.-J."/>
            <person name="Arai W."/>
            <person name="Nunoura T."/>
            <person name="Itoh T."/>
            <person name="Hattori M."/>
            <person name="Takai K."/>
        </authorList>
    </citation>
    <scope>NUCLEOTIDE SEQUENCE</scope>
</reference>
<dbReference type="CDD" id="cd00063">
    <property type="entry name" value="FN3"/>
    <property type="match status" value="1"/>
</dbReference>
<dbReference type="InterPro" id="IPR036278">
    <property type="entry name" value="Sialidase_sf"/>
</dbReference>
<dbReference type="EC" id="3.2.1.18" evidence="3"/>
<dbReference type="InterPro" id="IPR036116">
    <property type="entry name" value="FN3_sf"/>
</dbReference>
<dbReference type="InterPro" id="IPR003961">
    <property type="entry name" value="FN3_dom"/>
</dbReference>
<dbReference type="Pfam" id="PF00041">
    <property type="entry name" value="fn3"/>
    <property type="match status" value="1"/>
</dbReference>
<gene>
    <name evidence="5" type="ORF">HGMM_F07E12C19</name>
</gene>
<dbReference type="Pfam" id="PF18962">
    <property type="entry name" value="Por_Secre_tail"/>
    <property type="match status" value="1"/>
</dbReference>
<dbReference type="PROSITE" id="PS50853">
    <property type="entry name" value="FN3"/>
    <property type="match status" value="1"/>
</dbReference>
<reference evidence="5" key="1">
    <citation type="journal article" date="2005" name="Environ. Microbiol.">
        <title>Genetic and functional properties of uncultivated thermophilic crenarchaeotes from a subsurface gold mine as revealed by analysis of genome fragments.</title>
        <authorList>
            <person name="Nunoura T."/>
            <person name="Hirayama H."/>
            <person name="Takami H."/>
            <person name="Oida H."/>
            <person name="Nishi S."/>
            <person name="Shimamura S."/>
            <person name="Suzuki Y."/>
            <person name="Inagaki F."/>
            <person name="Takai K."/>
            <person name="Nealson K.H."/>
            <person name="Horikoshi K."/>
        </authorList>
    </citation>
    <scope>NUCLEOTIDE SEQUENCE</scope>
</reference>
<organism evidence="5">
    <name type="scientific">uncultured Bacteroidota bacterium</name>
    <dbReference type="NCBI Taxonomy" id="152509"/>
    <lineage>
        <taxon>Bacteria</taxon>
        <taxon>Pseudomonadati</taxon>
        <taxon>Bacteroidota</taxon>
        <taxon>environmental samples</taxon>
    </lineage>
</organism>
<evidence type="ECO:0000259" key="4">
    <source>
        <dbReference type="PROSITE" id="PS50853"/>
    </source>
</evidence>
<dbReference type="SMART" id="SM00060">
    <property type="entry name" value="FN3"/>
    <property type="match status" value="2"/>
</dbReference>
<proteinExistence type="inferred from homology"/>
<comment type="catalytic activity">
    <reaction evidence="1">
        <text>Hydrolysis of alpha-(2-&gt;3)-, alpha-(2-&gt;6)-, alpha-(2-&gt;8)- glycosidic linkages of terminal sialic acid residues in oligosaccharides, glycoproteins, glycolipids, colominic acid and synthetic substrates.</text>
        <dbReference type="EC" id="3.2.1.18"/>
    </reaction>
</comment>
<dbReference type="GO" id="GO:0004308">
    <property type="term" value="F:exo-alpha-sialidase activity"/>
    <property type="evidence" value="ECO:0007669"/>
    <property type="project" value="UniProtKB-EC"/>
</dbReference>
<dbReference type="PANTHER" id="PTHR10628:SF30">
    <property type="entry name" value="EXO-ALPHA-SIALIDASE"/>
    <property type="match status" value="1"/>
</dbReference>
<dbReference type="GO" id="GO:0016020">
    <property type="term" value="C:membrane"/>
    <property type="evidence" value="ECO:0007669"/>
    <property type="project" value="TreeGrafter"/>
</dbReference>
<dbReference type="EMBL" id="AP011661">
    <property type="protein sequence ID" value="BAL53572.1"/>
    <property type="molecule type" value="Genomic_DNA"/>
</dbReference>
<name>H5SBN6_9BACT</name>
<dbReference type="GO" id="GO:0006689">
    <property type="term" value="P:ganglioside catabolic process"/>
    <property type="evidence" value="ECO:0007669"/>
    <property type="project" value="TreeGrafter"/>
</dbReference>
<dbReference type="InterPro" id="IPR026856">
    <property type="entry name" value="Sialidase_fam"/>
</dbReference>
<dbReference type="Gene3D" id="2.120.10.10">
    <property type="match status" value="2"/>
</dbReference>
<dbReference type="Gene3D" id="2.60.40.10">
    <property type="entry name" value="Immunoglobulins"/>
    <property type="match status" value="1"/>
</dbReference>
<dbReference type="GO" id="GO:0005737">
    <property type="term" value="C:cytoplasm"/>
    <property type="evidence" value="ECO:0007669"/>
    <property type="project" value="TreeGrafter"/>
</dbReference>
<evidence type="ECO:0000256" key="3">
    <source>
        <dbReference type="ARBA" id="ARBA00012733"/>
    </source>
</evidence>
<dbReference type="InterPro" id="IPR026444">
    <property type="entry name" value="Secre_tail"/>
</dbReference>
<dbReference type="CDD" id="cd15482">
    <property type="entry name" value="Sialidase_non-viral"/>
    <property type="match status" value="1"/>
</dbReference>
<dbReference type="NCBIfam" id="TIGR04183">
    <property type="entry name" value="Por_Secre_tail"/>
    <property type="match status" value="1"/>
</dbReference>
<feature type="domain" description="Fibronectin type-III" evidence="4">
    <location>
        <begin position="539"/>
        <end position="635"/>
    </location>
</feature>